<sequence>MQPLRRAAPGAGQDWLQVGDKTAPSEWLANRESGGRAEKDAARRLQAVLATADARFYEGSRMIANRAVQLEAMLRENGVNEDARTIIEQLSSIAQDGEHAGFGETGKHYVTARLQGASREEALALLKRKGLPGPTTGEER</sequence>
<evidence type="ECO:0000313" key="3">
    <source>
        <dbReference type="Proteomes" id="UP000528964"/>
    </source>
</evidence>
<proteinExistence type="predicted"/>
<dbReference type="EMBL" id="JACIDR010000007">
    <property type="protein sequence ID" value="MBB3974609.1"/>
    <property type="molecule type" value="Genomic_DNA"/>
</dbReference>
<reference evidence="2 3" key="1">
    <citation type="submission" date="2020-08" db="EMBL/GenBank/DDBJ databases">
        <title>Genomic Encyclopedia of Type Strains, Phase IV (KMG-IV): sequencing the most valuable type-strain genomes for metagenomic binning, comparative biology and taxonomic classification.</title>
        <authorList>
            <person name="Goeker M."/>
        </authorList>
    </citation>
    <scope>NUCLEOTIDE SEQUENCE [LARGE SCALE GENOMIC DNA]</scope>
    <source>
        <strain evidence="2 3">DSM 25481</strain>
    </source>
</reference>
<dbReference type="AlphaFoldDB" id="A0A7W6D962"/>
<gene>
    <name evidence="2" type="ORF">GGR24_003296</name>
</gene>
<dbReference type="RefSeq" id="WP_183396468.1">
    <property type="nucleotide sequence ID" value="NZ_JACIDR010000007.1"/>
</dbReference>
<name>A0A7W6D962_9HYPH</name>
<keyword evidence="3" id="KW-1185">Reference proteome</keyword>
<organism evidence="2 3">
    <name type="scientific">Hansschlegelia beijingensis</name>
    <dbReference type="NCBI Taxonomy" id="1133344"/>
    <lineage>
        <taxon>Bacteria</taxon>
        <taxon>Pseudomonadati</taxon>
        <taxon>Pseudomonadota</taxon>
        <taxon>Alphaproteobacteria</taxon>
        <taxon>Hyphomicrobiales</taxon>
        <taxon>Methylopilaceae</taxon>
        <taxon>Hansschlegelia</taxon>
    </lineage>
</organism>
<evidence type="ECO:0000256" key="1">
    <source>
        <dbReference type="SAM" id="MobiDB-lite"/>
    </source>
</evidence>
<comment type="caution">
    <text evidence="2">The sequence shown here is derived from an EMBL/GenBank/DDBJ whole genome shotgun (WGS) entry which is preliminary data.</text>
</comment>
<evidence type="ECO:0000313" key="2">
    <source>
        <dbReference type="EMBL" id="MBB3974609.1"/>
    </source>
</evidence>
<protein>
    <submittedName>
        <fullName evidence="2">Uncharacterized protein</fullName>
    </submittedName>
</protein>
<feature type="region of interest" description="Disordered" evidence="1">
    <location>
        <begin position="1"/>
        <end position="37"/>
    </location>
</feature>
<dbReference type="Proteomes" id="UP000528964">
    <property type="component" value="Unassembled WGS sequence"/>
</dbReference>
<accession>A0A7W6D962</accession>